<reference evidence="8" key="1">
    <citation type="journal article" date="2019" name="Int. J. Syst. Evol. Microbiol.">
        <title>The Global Catalogue of Microorganisms (GCM) 10K type strain sequencing project: providing services to taxonomists for standard genome sequencing and annotation.</title>
        <authorList>
            <consortium name="The Broad Institute Genomics Platform"/>
            <consortium name="The Broad Institute Genome Sequencing Center for Infectious Disease"/>
            <person name="Wu L."/>
            <person name="Ma J."/>
        </authorList>
    </citation>
    <scope>NUCLEOTIDE SEQUENCE [LARGE SCALE GENOMIC DNA]</scope>
    <source>
        <strain evidence="8">JCM 18537</strain>
    </source>
</reference>
<dbReference type="Pfam" id="PF00589">
    <property type="entry name" value="Phage_integrase"/>
    <property type="match status" value="1"/>
</dbReference>
<evidence type="ECO:0000256" key="3">
    <source>
        <dbReference type="ARBA" id="ARBA00023172"/>
    </source>
</evidence>
<evidence type="ECO:0000259" key="6">
    <source>
        <dbReference type="PROSITE" id="PS51900"/>
    </source>
</evidence>
<sequence length="393" mass="44307">MRGKGEGSIFKDKRGLWNGVIELPSHGGDRRRKVIRRKDKKALIDEMRRQTAELSRRGDLPTGGQTVDQWMNYWLREVAAKTVRPNTYDGYRRTVENHIIPAIGKTKLDKVTATHIRRVHDAITEKGMKSTTALLAHRVMSVSFKIAVREGRLGRNPAEMTAAPRKARPELEALTGAEAIHFLDHALRDPIHGAKWATALMSGARRGEVLGLQRDRVTDVLDLSWQLIRIAKTETDGKPNVPDDYEYQHVKGGLYLTRPKSSKSWRIIPLVDPLKGILERHMEHAPDNPWGLVFTRDGNPISPDQASRDWRTSLAAAGIEKNVRLHDARHSAVDLLFEAGVPEDLIMEIVGHSVRSTTRGYKTAQNRQRLLGAMEQFSKLFVVPPHTREIDAA</sequence>
<dbReference type="InterPro" id="IPR044068">
    <property type="entry name" value="CB"/>
</dbReference>
<dbReference type="EMBL" id="BAABKO010000003">
    <property type="protein sequence ID" value="GAA4774279.1"/>
    <property type="molecule type" value="Genomic_DNA"/>
</dbReference>
<evidence type="ECO:0000259" key="5">
    <source>
        <dbReference type="PROSITE" id="PS51898"/>
    </source>
</evidence>
<evidence type="ECO:0000313" key="8">
    <source>
        <dbReference type="Proteomes" id="UP001501645"/>
    </source>
</evidence>
<dbReference type="SUPFAM" id="SSF56349">
    <property type="entry name" value="DNA breaking-rejoining enzymes"/>
    <property type="match status" value="1"/>
</dbReference>
<evidence type="ECO:0000313" key="7">
    <source>
        <dbReference type="EMBL" id="GAA4774279.1"/>
    </source>
</evidence>
<dbReference type="PROSITE" id="PS51898">
    <property type="entry name" value="TYR_RECOMBINASE"/>
    <property type="match status" value="1"/>
</dbReference>
<dbReference type="InterPro" id="IPR004107">
    <property type="entry name" value="Integrase_SAM-like_N"/>
</dbReference>
<dbReference type="PROSITE" id="PS51900">
    <property type="entry name" value="CB"/>
    <property type="match status" value="1"/>
</dbReference>
<dbReference type="InterPro" id="IPR010998">
    <property type="entry name" value="Integrase_recombinase_N"/>
</dbReference>
<gene>
    <name evidence="7" type="ORF">GCM10023351_18340</name>
</gene>
<dbReference type="PANTHER" id="PTHR30349:SF91">
    <property type="entry name" value="INTA PROTEIN"/>
    <property type="match status" value="1"/>
</dbReference>
<dbReference type="InterPro" id="IPR002104">
    <property type="entry name" value="Integrase_catalytic"/>
</dbReference>
<proteinExistence type="predicted"/>
<dbReference type="Gene3D" id="1.10.150.130">
    <property type="match status" value="1"/>
</dbReference>
<keyword evidence="8" id="KW-1185">Reference proteome</keyword>
<dbReference type="Pfam" id="PF14659">
    <property type="entry name" value="Phage_int_SAM_3"/>
    <property type="match status" value="1"/>
</dbReference>
<evidence type="ECO:0000256" key="1">
    <source>
        <dbReference type="ARBA" id="ARBA00022908"/>
    </source>
</evidence>
<comment type="caution">
    <text evidence="7">The sequence shown here is derived from an EMBL/GenBank/DDBJ whole genome shotgun (WGS) entry which is preliminary data.</text>
</comment>
<accession>A0ABP9A5P8</accession>
<organism evidence="7 8">
    <name type="scientific">Microbacterium gilvum</name>
    <dbReference type="NCBI Taxonomy" id="1336204"/>
    <lineage>
        <taxon>Bacteria</taxon>
        <taxon>Bacillati</taxon>
        <taxon>Actinomycetota</taxon>
        <taxon>Actinomycetes</taxon>
        <taxon>Micrococcales</taxon>
        <taxon>Microbacteriaceae</taxon>
        <taxon>Microbacterium</taxon>
    </lineage>
</organism>
<name>A0ABP9A5P8_9MICO</name>
<keyword evidence="2 4" id="KW-0238">DNA-binding</keyword>
<dbReference type="InterPro" id="IPR050090">
    <property type="entry name" value="Tyrosine_recombinase_XerCD"/>
</dbReference>
<keyword evidence="1" id="KW-0229">DNA integration</keyword>
<feature type="domain" description="Tyr recombinase" evidence="5">
    <location>
        <begin position="169"/>
        <end position="375"/>
    </location>
</feature>
<evidence type="ECO:0000256" key="2">
    <source>
        <dbReference type="ARBA" id="ARBA00023125"/>
    </source>
</evidence>
<protein>
    <submittedName>
        <fullName evidence="7">Site-specific integrase</fullName>
    </submittedName>
</protein>
<dbReference type="RefSeq" id="WP_345438352.1">
    <property type="nucleotide sequence ID" value="NZ_BAABKO010000003.1"/>
</dbReference>
<feature type="domain" description="Core-binding (CB)" evidence="6">
    <location>
        <begin position="65"/>
        <end position="148"/>
    </location>
</feature>
<keyword evidence="3" id="KW-0233">DNA recombination</keyword>
<dbReference type="Gene3D" id="1.10.443.10">
    <property type="entry name" value="Intergrase catalytic core"/>
    <property type="match status" value="1"/>
</dbReference>
<evidence type="ECO:0000256" key="4">
    <source>
        <dbReference type="PROSITE-ProRule" id="PRU01248"/>
    </source>
</evidence>
<dbReference type="InterPro" id="IPR013762">
    <property type="entry name" value="Integrase-like_cat_sf"/>
</dbReference>
<dbReference type="Proteomes" id="UP001501645">
    <property type="component" value="Unassembled WGS sequence"/>
</dbReference>
<dbReference type="PANTHER" id="PTHR30349">
    <property type="entry name" value="PHAGE INTEGRASE-RELATED"/>
    <property type="match status" value="1"/>
</dbReference>
<dbReference type="InterPro" id="IPR011010">
    <property type="entry name" value="DNA_brk_join_enz"/>
</dbReference>